<dbReference type="InterPro" id="IPR005475">
    <property type="entry name" value="Transketolase-like_Pyr-bd"/>
</dbReference>
<feature type="domain" description="Transketolase-like pyrimidine-binding" evidence="7">
    <location>
        <begin position="573"/>
        <end position="776"/>
    </location>
</feature>
<keyword evidence="9" id="KW-1185">Reference proteome</keyword>
<evidence type="ECO:0000256" key="4">
    <source>
        <dbReference type="ARBA" id="ARBA00023002"/>
    </source>
</evidence>
<evidence type="ECO:0000256" key="3">
    <source>
        <dbReference type="ARBA" id="ARBA00022946"/>
    </source>
</evidence>
<dbReference type="SMART" id="SM00861">
    <property type="entry name" value="Transket_pyr"/>
    <property type="match status" value="1"/>
</dbReference>
<comment type="similarity">
    <text evidence="2">Belongs to the alpha-ketoglutarate dehydrogenase family.</text>
</comment>
<dbReference type="NCBIfam" id="NF008907">
    <property type="entry name" value="PRK12270.1"/>
    <property type="match status" value="1"/>
</dbReference>
<evidence type="ECO:0000259" key="7">
    <source>
        <dbReference type="SMART" id="SM00861"/>
    </source>
</evidence>
<accession>V4ABH3</accession>
<dbReference type="RefSeq" id="XP_009055016.1">
    <property type="nucleotide sequence ID" value="XM_009056768.1"/>
</dbReference>
<evidence type="ECO:0000256" key="6">
    <source>
        <dbReference type="SAM" id="MobiDB-lite"/>
    </source>
</evidence>
<dbReference type="PANTHER" id="PTHR23152">
    <property type="entry name" value="2-OXOGLUTARATE DEHYDROGENASE"/>
    <property type="match status" value="1"/>
</dbReference>
<dbReference type="Gene3D" id="3.40.50.11610">
    <property type="entry name" value="Multifunctional 2-oxoglutarate metabolism enzyme, C-terminal domain"/>
    <property type="match status" value="1"/>
</dbReference>
<dbReference type="Pfam" id="PF16870">
    <property type="entry name" value="OxoGdeHyase_C"/>
    <property type="match status" value="1"/>
</dbReference>
<organism evidence="8 9">
    <name type="scientific">Lottia gigantea</name>
    <name type="common">Giant owl limpet</name>
    <dbReference type="NCBI Taxonomy" id="225164"/>
    <lineage>
        <taxon>Eukaryota</taxon>
        <taxon>Metazoa</taxon>
        <taxon>Spiralia</taxon>
        <taxon>Lophotrochozoa</taxon>
        <taxon>Mollusca</taxon>
        <taxon>Gastropoda</taxon>
        <taxon>Patellogastropoda</taxon>
        <taxon>Lottioidea</taxon>
        <taxon>Lottiidae</taxon>
        <taxon>Lottia</taxon>
    </lineage>
</organism>
<dbReference type="OMA" id="PAQYYHV"/>
<keyword evidence="5" id="KW-0786">Thiamine pyrophosphate</keyword>
<dbReference type="CDD" id="cd02016">
    <property type="entry name" value="TPP_E1_OGDC_like"/>
    <property type="match status" value="1"/>
</dbReference>
<dbReference type="Gene3D" id="1.10.287.1150">
    <property type="entry name" value="TPP helical domain"/>
    <property type="match status" value="1"/>
</dbReference>
<dbReference type="OrthoDB" id="413077at2759"/>
<evidence type="ECO:0000313" key="9">
    <source>
        <dbReference type="Proteomes" id="UP000030746"/>
    </source>
</evidence>
<dbReference type="Gene3D" id="3.40.50.12470">
    <property type="match status" value="1"/>
</dbReference>
<dbReference type="Gene3D" id="3.40.50.970">
    <property type="match status" value="1"/>
</dbReference>
<evidence type="ECO:0000256" key="1">
    <source>
        <dbReference type="ARBA" id="ARBA00001964"/>
    </source>
</evidence>
<dbReference type="PANTHER" id="PTHR23152:SF4">
    <property type="entry name" value="2-OXOADIPATE DEHYDROGENASE COMPLEX COMPONENT E1"/>
    <property type="match status" value="1"/>
</dbReference>
<dbReference type="InterPro" id="IPR011603">
    <property type="entry name" value="2oxoglutarate_DH_E1"/>
</dbReference>
<dbReference type="PIRSF" id="PIRSF000157">
    <property type="entry name" value="Oxoglu_dh_E1"/>
    <property type="match status" value="1"/>
</dbReference>
<dbReference type="NCBIfam" id="TIGR00239">
    <property type="entry name" value="2oxo_dh_E1"/>
    <property type="match status" value="1"/>
</dbReference>
<dbReference type="InterPro" id="IPR042179">
    <property type="entry name" value="KGD_C_sf"/>
</dbReference>
<dbReference type="Pfam" id="PF00676">
    <property type="entry name" value="E1_dh"/>
    <property type="match status" value="1"/>
</dbReference>
<dbReference type="SUPFAM" id="SSF52518">
    <property type="entry name" value="Thiamin diphosphate-binding fold (THDP-binding)"/>
    <property type="match status" value="2"/>
</dbReference>
<keyword evidence="3" id="KW-0809">Transit peptide</keyword>
<dbReference type="GeneID" id="20246582"/>
<evidence type="ECO:0000313" key="8">
    <source>
        <dbReference type="EMBL" id="ESO94167.1"/>
    </source>
</evidence>
<dbReference type="Proteomes" id="UP000030746">
    <property type="component" value="Unassembled WGS sequence"/>
</dbReference>
<name>V4ABH3_LOTGI</name>
<dbReference type="NCBIfam" id="NF006914">
    <property type="entry name" value="PRK09404.1"/>
    <property type="match status" value="1"/>
</dbReference>
<protein>
    <recommendedName>
        <fullName evidence="7">Transketolase-like pyrimidine-binding domain-containing protein</fullName>
    </recommendedName>
</protein>
<dbReference type="InterPro" id="IPR031717">
    <property type="entry name" value="ODO-1/KGD_C"/>
</dbReference>
<dbReference type="CTD" id="20246582"/>
<dbReference type="Pfam" id="PF02779">
    <property type="entry name" value="Transket_pyr"/>
    <property type="match status" value="1"/>
</dbReference>
<evidence type="ECO:0000256" key="2">
    <source>
        <dbReference type="ARBA" id="ARBA00006936"/>
    </source>
</evidence>
<dbReference type="KEGG" id="lgi:LOTGIDRAFT_215641"/>
<feature type="region of interest" description="Disordered" evidence="6">
    <location>
        <begin position="303"/>
        <end position="324"/>
    </location>
</feature>
<dbReference type="InterPro" id="IPR029061">
    <property type="entry name" value="THDP-binding"/>
</dbReference>
<dbReference type="GO" id="GO:0016624">
    <property type="term" value="F:oxidoreductase activity, acting on the aldehyde or oxo group of donors, disulfide as acceptor"/>
    <property type="evidence" value="ECO:0007669"/>
    <property type="project" value="InterPro"/>
</dbReference>
<dbReference type="HOGENOM" id="CLU_004709_1_0_1"/>
<dbReference type="AlphaFoldDB" id="V4ABH3"/>
<comment type="cofactor">
    <cofactor evidence="1">
        <name>thiamine diphosphate</name>
        <dbReference type="ChEBI" id="CHEBI:58937"/>
    </cofactor>
</comment>
<dbReference type="GO" id="GO:0030976">
    <property type="term" value="F:thiamine pyrophosphate binding"/>
    <property type="evidence" value="ECO:0007669"/>
    <property type="project" value="InterPro"/>
</dbReference>
<dbReference type="EMBL" id="KB201847">
    <property type="protein sequence ID" value="ESO94167.1"/>
    <property type="molecule type" value="Genomic_DNA"/>
</dbReference>
<proteinExistence type="inferred from homology"/>
<reference evidence="8 9" key="1">
    <citation type="journal article" date="2013" name="Nature">
        <title>Insights into bilaterian evolution from three spiralian genomes.</title>
        <authorList>
            <person name="Simakov O."/>
            <person name="Marletaz F."/>
            <person name="Cho S.J."/>
            <person name="Edsinger-Gonzales E."/>
            <person name="Havlak P."/>
            <person name="Hellsten U."/>
            <person name="Kuo D.H."/>
            <person name="Larsson T."/>
            <person name="Lv J."/>
            <person name="Arendt D."/>
            <person name="Savage R."/>
            <person name="Osoegawa K."/>
            <person name="de Jong P."/>
            <person name="Grimwood J."/>
            <person name="Chapman J.A."/>
            <person name="Shapiro H."/>
            <person name="Aerts A."/>
            <person name="Otillar R.P."/>
            <person name="Terry A.Y."/>
            <person name="Boore J.L."/>
            <person name="Grigoriev I.V."/>
            <person name="Lindberg D.R."/>
            <person name="Seaver E.C."/>
            <person name="Weisblat D.A."/>
            <person name="Putnam N.H."/>
            <person name="Rokhsar D.S."/>
        </authorList>
    </citation>
    <scope>NUCLEOTIDE SEQUENCE [LARGE SCALE GENOMIC DNA]</scope>
</reference>
<dbReference type="InterPro" id="IPR001017">
    <property type="entry name" value="DH_E1"/>
</dbReference>
<sequence length="921" mass="104355">MIRIFSYSLRFPYCHGIRCSAFYHSKSGVYGFRSQELESSEKWHLSEKALENRIKNPNVYQLVQAYRKYGHLKADLDPLGLQHRKEPVELSVDRYGLSRHLNDKISTEGILYSDRLECSISDIVQLLQDEYCQGITAEFDYLQTEEEREWFAENFEQKKQTSITDERKIKIAKLLLKSQAFDEFLGSKFTTVKRYGGEGGESMLAAFDEIFSECAGHNISHVVMCMPHRGRLNFLSCMLNFPPVIMFQKMKGKSEFPPNVKGTGDVLSHLYTSVDLDYGGKNIHVSFLPNPSHLEANDPVAVGKTRGKQQRYKTGEYSTNDGTSSSQDVLCLQVHGDAAFSAQGIVSETMVIADCAHFTVGGSIHLIVNNQIGFTTEPRLGRSSRYSSDLGKINSYPVIHVNGDNPEDVIQATCLAMKYRNKFNKDVIIDYICYRKHGHNELDDPSFTNPLMYQAITSRQSIPDKYSHKLLNDGICNKTDLEESVKQWNNKLQSDMTQVDSYVIKPYHLLEDWSGMKQAGDNITRWDTGVAMETLKFIGAKSVEIPENWKSHSTIKKFHIERRKQKLVDGRELDWATAESLAIGSLLYQGYNVRLCGQDVGRGTFSHRHAMIIDQGNDDMVIPLNHITDNQTAFFEVANSALSEEAVLGFEYGMSLESPNNLLIWEAQFGDFFNGAQPIIDTYITSGETKWLLQSGLVMLLPHGMDGAGPEHSSCRLERFLQLTDSKENAVDGDDVNIQVVFPTTPAQYFHLLRRQMVRNYRKPLIIAAPKVILRLPAASSSLNEMASGTEFHPVLDEATVDPGTVDKVVFCSGKHYYNLVKERESRVIKNTVFIRLESLCPFPVEEIQNELKKYSKAKEFVWSQEEHRNMGAWSFVAPRFENVVGCKLRYAGRDVLCTSAVGIGELHQKEILDIMDKTFS</sequence>
<dbReference type="STRING" id="225164.V4ABH3"/>
<keyword evidence="4" id="KW-0560">Oxidoreductase</keyword>
<gene>
    <name evidence="8" type="ORF">LOTGIDRAFT_215641</name>
</gene>
<evidence type="ECO:0000256" key="5">
    <source>
        <dbReference type="ARBA" id="ARBA00023052"/>
    </source>
</evidence>